<keyword evidence="1" id="KW-0812">Transmembrane</keyword>
<name>A0A382KT49_9ZZZZ</name>
<feature type="transmembrane region" description="Helical" evidence="1">
    <location>
        <begin position="12"/>
        <end position="36"/>
    </location>
</feature>
<dbReference type="AlphaFoldDB" id="A0A382KT49"/>
<proteinExistence type="predicted"/>
<sequence length="40" mass="4340">MKFTSICKTVATLGVLLGLTAFIYVGGVYFVVQLIYPCLP</sequence>
<evidence type="ECO:0000256" key="1">
    <source>
        <dbReference type="SAM" id="Phobius"/>
    </source>
</evidence>
<organism evidence="2">
    <name type="scientific">marine metagenome</name>
    <dbReference type="NCBI Taxonomy" id="408172"/>
    <lineage>
        <taxon>unclassified sequences</taxon>
        <taxon>metagenomes</taxon>
        <taxon>ecological metagenomes</taxon>
    </lineage>
</organism>
<dbReference type="EMBL" id="UINC01082013">
    <property type="protein sequence ID" value="SVC26392.1"/>
    <property type="molecule type" value="Genomic_DNA"/>
</dbReference>
<gene>
    <name evidence="2" type="ORF">METZ01_LOCUS279246</name>
</gene>
<keyword evidence="1" id="KW-0472">Membrane</keyword>
<evidence type="ECO:0000313" key="2">
    <source>
        <dbReference type="EMBL" id="SVC26392.1"/>
    </source>
</evidence>
<keyword evidence="1" id="KW-1133">Transmembrane helix</keyword>
<reference evidence="2" key="1">
    <citation type="submission" date="2018-05" db="EMBL/GenBank/DDBJ databases">
        <authorList>
            <person name="Lanie J.A."/>
            <person name="Ng W.-L."/>
            <person name="Kazmierczak K.M."/>
            <person name="Andrzejewski T.M."/>
            <person name="Davidsen T.M."/>
            <person name="Wayne K.J."/>
            <person name="Tettelin H."/>
            <person name="Glass J.I."/>
            <person name="Rusch D."/>
            <person name="Podicherti R."/>
            <person name="Tsui H.-C.T."/>
            <person name="Winkler M.E."/>
        </authorList>
    </citation>
    <scope>NUCLEOTIDE SEQUENCE</scope>
</reference>
<protein>
    <submittedName>
        <fullName evidence="2">Uncharacterized protein</fullName>
    </submittedName>
</protein>
<accession>A0A382KT49</accession>